<evidence type="ECO:0000256" key="1">
    <source>
        <dbReference type="SAM" id="MobiDB-lite"/>
    </source>
</evidence>
<dbReference type="Pfam" id="PF10545">
    <property type="entry name" value="MADF_DNA_bdg"/>
    <property type="match status" value="1"/>
</dbReference>
<feature type="domain" description="MADF" evidence="2">
    <location>
        <begin position="18"/>
        <end position="115"/>
    </location>
</feature>
<dbReference type="PROSITE" id="PS51029">
    <property type="entry name" value="MADF"/>
    <property type="match status" value="1"/>
</dbReference>
<dbReference type="PANTHER" id="PTHR21505">
    <property type="entry name" value="MADF DOMAIN-CONTAINING PROTEIN-RELATED"/>
    <property type="match status" value="1"/>
</dbReference>
<accession>A0A1B0ABP0</accession>
<protein>
    <submittedName>
        <fullName evidence="3">MADF domain-containing protein</fullName>
    </submittedName>
</protein>
<dbReference type="EnsemblMetazoa" id="GPAI040392-RA">
    <property type="protein sequence ID" value="GPAI040392-PA"/>
    <property type="gene ID" value="GPAI040392"/>
</dbReference>
<feature type="region of interest" description="Disordered" evidence="1">
    <location>
        <begin position="179"/>
        <end position="227"/>
    </location>
</feature>
<reference evidence="3" key="2">
    <citation type="submission" date="2020-05" db="UniProtKB">
        <authorList>
            <consortium name="EnsemblMetazoa"/>
        </authorList>
    </citation>
    <scope>IDENTIFICATION</scope>
    <source>
        <strain evidence="3">IAEA</strain>
    </source>
</reference>
<dbReference type="PANTHER" id="PTHR21505:SF12">
    <property type="entry name" value="MADF DOMAIN-CONTAINING PROTEIN-RELATED"/>
    <property type="match status" value="1"/>
</dbReference>
<feature type="compositionally biased region" description="Polar residues" evidence="1">
    <location>
        <begin position="151"/>
        <end position="163"/>
    </location>
</feature>
<dbReference type="Proteomes" id="UP000092445">
    <property type="component" value="Unassembled WGS sequence"/>
</dbReference>
<evidence type="ECO:0000313" key="4">
    <source>
        <dbReference type="Proteomes" id="UP000092445"/>
    </source>
</evidence>
<feature type="compositionally biased region" description="Basic and acidic residues" evidence="1">
    <location>
        <begin position="191"/>
        <end position="214"/>
    </location>
</feature>
<dbReference type="InterPro" id="IPR006578">
    <property type="entry name" value="MADF-dom"/>
</dbReference>
<proteinExistence type="predicted"/>
<evidence type="ECO:0000259" key="2">
    <source>
        <dbReference type="PROSITE" id="PS51029"/>
    </source>
</evidence>
<keyword evidence="4" id="KW-1185">Reference proteome</keyword>
<reference evidence="4" key="1">
    <citation type="submission" date="2014-03" db="EMBL/GenBank/DDBJ databases">
        <authorList>
            <person name="Aksoy S."/>
            <person name="Warren W."/>
            <person name="Wilson R.K."/>
        </authorList>
    </citation>
    <scope>NUCLEOTIDE SEQUENCE [LARGE SCALE GENOMIC DNA]</scope>
    <source>
        <strain evidence="4">IAEA</strain>
    </source>
</reference>
<evidence type="ECO:0000313" key="3">
    <source>
        <dbReference type="EnsemblMetazoa" id="GPAI040392-PA"/>
    </source>
</evidence>
<organism evidence="3 4">
    <name type="scientific">Glossina pallidipes</name>
    <name type="common">Tsetse fly</name>
    <dbReference type="NCBI Taxonomy" id="7398"/>
    <lineage>
        <taxon>Eukaryota</taxon>
        <taxon>Metazoa</taxon>
        <taxon>Ecdysozoa</taxon>
        <taxon>Arthropoda</taxon>
        <taxon>Hexapoda</taxon>
        <taxon>Insecta</taxon>
        <taxon>Pterygota</taxon>
        <taxon>Neoptera</taxon>
        <taxon>Endopterygota</taxon>
        <taxon>Diptera</taxon>
        <taxon>Brachycera</taxon>
        <taxon>Muscomorpha</taxon>
        <taxon>Hippoboscoidea</taxon>
        <taxon>Glossinidae</taxon>
        <taxon>Glossina</taxon>
    </lineage>
</organism>
<dbReference type="AlphaFoldDB" id="A0A1B0ABP0"/>
<name>A0A1B0ABP0_GLOPL</name>
<feature type="region of interest" description="Disordered" evidence="1">
    <location>
        <begin position="139"/>
        <end position="166"/>
    </location>
</feature>
<dbReference type="VEuPathDB" id="VectorBase:GPAI040392"/>
<sequence>MKYETLKSCTWTKEKIAQLIEMYKKRECLWNHNLETYKVKEVRNRAIEEICTKLRITKYDFGKKIHNLRNQFNSEMKKLSLRMEEAGANTDVNNSSMRCKWNHFESLMFLKDVIEPRPGSLQTSLLLPKVKRETMRLRQTYNRTPQEEFVTGNNDNDDSNPSTIPEELNQFFSDDAKVDEEENPLVEADENFQRPDDDINKLENSDRIENHDQKYQTPTTTTSSSKMKKPVITNTVIEIVNGNCKTISAPHKQLSPSVSDSYPTTGSFVTLSSQQSAAILENRPNATQTHDQWDAFGNVIATELRNLYSDTSRKKLKRKIMQAMLDVGEEDDELALKMKNS</sequence>
<dbReference type="SMART" id="SM00595">
    <property type="entry name" value="MADF"/>
    <property type="match status" value="1"/>
</dbReference>
<feature type="compositionally biased region" description="Acidic residues" evidence="1">
    <location>
        <begin position="179"/>
        <end position="190"/>
    </location>
</feature>